<reference evidence="1" key="1">
    <citation type="submission" date="2022-05" db="EMBL/GenBank/DDBJ databases">
        <authorList>
            <person name="Park J.-S."/>
        </authorList>
    </citation>
    <scope>NUCLEOTIDE SEQUENCE</scope>
    <source>
        <strain evidence="1">2012CJ41-6</strain>
    </source>
</reference>
<proteinExistence type="predicted"/>
<accession>A0ABT0Q093</accession>
<dbReference type="Gene3D" id="1.25.40.10">
    <property type="entry name" value="Tetratricopeptide repeat domain"/>
    <property type="match status" value="1"/>
</dbReference>
<organism evidence="1 2">
    <name type="scientific">Ruegeria spongiae</name>
    <dbReference type="NCBI Taxonomy" id="2942209"/>
    <lineage>
        <taxon>Bacteria</taxon>
        <taxon>Pseudomonadati</taxon>
        <taxon>Pseudomonadota</taxon>
        <taxon>Alphaproteobacteria</taxon>
        <taxon>Rhodobacterales</taxon>
        <taxon>Roseobacteraceae</taxon>
        <taxon>Ruegeria</taxon>
    </lineage>
</organism>
<gene>
    <name evidence="1" type="ORF">M3P21_03640</name>
</gene>
<dbReference type="SUPFAM" id="SSF48452">
    <property type="entry name" value="TPR-like"/>
    <property type="match status" value="1"/>
</dbReference>
<evidence type="ECO:0000313" key="2">
    <source>
        <dbReference type="Proteomes" id="UP001203880"/>
    </source>
</evidence>
<dbReference type="Proteomes" id="UP001203880">
    <property type="component" value="Unassembled WGS sequence"/>
</dbReference>
<protein>
    <submittedName>
        <fullName evidence="1">Tetratricopeptide repeat protein</fullName>
    </submittedName>
</protein>
<dbReference type="EMBL" id="JAMFMB010000003">
    <property type="protein sequence ID" value="MCL6282613.1"/>
    <property type="molecule type" value="Genomic_DNA"/>
</dbReference>
<evidence type="ECO:0000313" key="1">
    <source>
        <dbReference type="EMBL" id="MCL6282613.1"/>
    </source>
</evidence>
<dbReference type="InterPro" id="IPR011990">
    <property type="entry name" value="TPR-like_helical_dom_sf"/>
</dbReference>
<keyword evidence="2" id="KW-1185">Reference proteome</keyword>
<dbReference type="Pfam" id="PF14559">
    <property type="entry name" value="TPR_19"/>
    <property type="match status" value="1"/>
</dbReference>
<dbReference type="RefSeq" id="WP_249706878.1">
    <property type="nucleotide sequence ID" value="NZ_JAMFMB010000003.1"/>
</dbReference>
<name>A0ABT0Q093_9RHOB</name>
<sequence length="433" mass="47294">MSKMLLGWSIPIAPEGLFLRDRQHEISSQALRQKSTQNMTLSQARNPMATRRLLRCARSRTTRGKAARAWSTLPRSLCRVALTVALCGSAAIAQTASLKSSDPAVNTHHRAKVEASIKCPKIEGWSAQMKAFEAAATHKWDRATMGCAILYGTEAVEQLSAPSSALWAILTFRADKVETTLGVLAAHVEYFDVLDKRYSDPDLSVALSSELAVRWEQTRASGAEIIARIKPLLSSIPEARILRAAFATASTRRDTTSAQRIAALRSATVDLERAIADNPEALEGTGQRLLGQILLLPAKSGGDTQRGIALLEAAHQLNPNDLSIHRMLVRAYLANGENSKATAMLLAALEADQAMENPQDYVDDTKDLGELALQAGQPDISERLMERRAHMLADRPELLARGGLTSFGDELARAKPDALISRSIQNTWHQRPR</sequence>
<comment type="caution">
    <text evidence="1">The sequence shown here is derived from an EMBL/GenBank/DDBJ whole genome shotgun (WGS) entry which is preliminary data.</text>
</comment>